<organism evidence="2">
    <name type="scientific">uncultured Friedmanniella sp</name>
    <dbReference type="NCBI Taxonomy" id="335381"/>
    <lineage>
        <taxon>Bacteria</taxon>
        <taxon>Bacillati</taxon>
        <taxon>Actinomycetota</taxon>
        <taxon>Actinomycetes</taxon>
        <taxon>Propionibacteriales</taxon>
        <taxon>Nocardioidaceae</taxon>
        <taxon>Friedmanniella</taxon>
        <taxon>environmental samples</taxon>
    </lineage>
</organism>
<evidence type="ECO:0000256" key="1">
    <source>
        <dbReference type="SAM" id="MobiDB-lite"/>
    </source>
</evidence>
<dbReference type="EC" id="6.1.1.2" evidence="2"/>
<feature type="compositionally biased region" description="Low complexity" evidence="1">
    <location>
        <begin position="19"/>
        <end position="42"/>
    </location>
</feature>
<feature type="non-terminal residue" evidence="2">
    <location>
        <position position="338"/>
    </location>
</feature>
<keyword evidence="2" id="KW-0436">Ligase</keyword>
<reference evidence="2" key="1">
    <citation type="submission" date="2020-02" db="EMBL/GenBank/DDBJ databases">
        <authorList>
            <person name="Meier V. D."/>
        </authorList>
    </citation>
    <scope>NUCLEOTIDE SEQUENCE</scope>
    <source>
        <strain evidence="2">AVDCRST_MAG48</strain>
    </source>
</reference>
<keyword evidence="2" id="KW-0030">Aminoacyl-tRNA synthetase</keyword>
<dbReference type="GO" id="GO:0004830">
    <property type="term" value="F:tryptophan-tRNA ligase activity"/>
    <property type="evidence" value="ECO:0007669"/>
    <property type="project" value="UniProtKB-EC"/>
</dbReference>
<feature type="non-terminal residue" evidence="2">
    <location>
        <position position="1"/>
    </location>
</feature>
<feature type="region of interest" description="Disordered" evidence="1">
    <location>
        <begin position="1"/>
        <end position="338"/>
    </location>
</feature>
<proteinExistence type="predicted"/>
<name>A0A6J4KSD2_9ACTN</name>
<protein>
    <submittedName>
        <fullName evidence="2">Tryptophanyl-tRNA synthetase</fullName>
        <ecNumber evidence="2">6.1.1.2</ecNumber>
    </submittedName>
</protein>
<feature type="compositionally biased region" description="Basic residues" evidence="1">
    <location>
        <begin position="123"/>
        <end position="134"/>
    </location>
</feature>
<gene>
    <name evidence="2" type="ORF">AVDCRST_MAG48-2245</name>
</gene>
<sequence length="338" mass="36213">AHLRPQRPAPRPLPRPADRGLPAPRQLPRGAAAVGAAAGLPRRVLRRGRPARADRRGRARGAGRPLAPQRRPDAGRRHRPGALDGVPAVRRARAHPADVGAVGDDGVRPGAADDPVQGQVGPVRRRGHQRRPVHLPRADGRGHPALPGRPGAGGGGPAPAPGADARPRRPLQLPPRADLRGPRAAHPALGRQDPGPRRPDREDEQELVLAQRHRRAARRAARERQEDQVGRHRLRPRGDLRRGGQARRRQPAHHPVGADRDVGGRARRGLRGPGLRRPQEGGRGGRHGVRDALPGAHPGADGGAHRAGGPAARRRRAGPGGRQRDPRRRLRQGRPAAL</sequence>
<accession>A0A6J4KSD2</accession>
<evidence type="ECO:0000313" key="2">
    <source>
        <dbReference type="EMBL" id="CAA9313847.1"/>
    </source>
</evidence>
<feature type="compositionally biased region" description="Basic and acidic residues" evidence="1">
    <location>
        <begin position="220"/>
        <end position="242"/>
    </location>
</feature>
<dbReference type="EMBL" id="CADCTS010000320">
    <property type="protein sequence ID" value="CAA9313847.1"/>
    <property type="molecule type" value="Genomic_DNA"/>
</dbReference>
<dbReference type="AlphaFoldDB" id="A0A6J4KSD2"/>